<dbReference type="Proteomes" id="UP001597231">
    <property type="component" value="Unassembled WGS sequence"/>
</dbReference>
<proteinExistence type="predicted"/>
<organism evidence="3 4">
    <name type="scientific">Sporosarcina contaminans</name>
    <dbReference type="NCBI Taxonomy" id="633403"/>
    <lineage>
        <taxon>Bacteria</taxon>
        <taxon>Bacillati</taxon>
        <taxon>Bacillota</taxon>
        <taxon>Bacilli</taxon>
        <taxon>Bacillales</taxon>
        <taxon>Caryophanaceae</taxon>
        <taxon>Sporosarcina</taxon>
    </lineage>
</organism>
<feature type="domain" description="Calcineurin-like phosphoesterase" evidence="2">
    <location>
        <begin position="4"/>
        <end position="201"/>
    </location>
</feature>
<dbReference type="InterPro" id="IPR029052">
    <property type="entry name" value="Metallo-depent_PP-like"/>
</dbReference>
<evidence type="ECO:0000313" key="3">
    <source>
        <dbReference type="EMBL" id="MFD1206749.1"/>
    </source>
</evidence>
<keyword evidence="1" id="KW-0378">Hydrolase</keyword>
<dbReference type="GO" id="GO:0004527">
    <property type="term" value="F:exonuclease activity"/>
    <property type="evidence" value="ECO:0007669"/>
    <property type="project" value="UniProtKB-KW"/>
</dbReference>
<keyword evidence="3" id="KW-0540">Nuclease</keyword>
<protein>
    <submittedName>
        <fullName evidence="3">Exonuclease SbcCD subunit D</fullName>
    </submittedName>
</protein>
<evidence type="ECO:0000256" key="1">
    <source>
        <dbReference type="ARBA" id="ARBA00022801"/>
    </source>
</evidence>
<dbReference type="PANTHER" id="PTHR30337:SF7">
    <property type="entry name" value="PHOSPHOESTERASE"/>
    <property type="match status" value="1"/>
</dbReference>
<dbReference type="InterPro" id="IPR004843">
    <property type="entry name" value="Calcineurin-like_PHP"/>
</dbReference>
<name>A0ABW3U4X7_9BACL</name>
<dbReference type="PANTHER" id="PTHR30337">
    <property type="entry name" value="COMPONENT OF ATP-DEPENDENT DSDNA EXONUCLEASE"/>
    <property type="match status" value="1"/>
</dbReference>
<dbReference type="EMBL" id="JBHTLT010000129">
    <property type="protein sequence ID" value="MFD1206749.1"/>
    <property type="molecule type" value="Genomic_DNA"/>
</dbReference>
<dbReference type="Pfam" id="PF00149">
    <property type="entry name" value="Metallophos"/>
    <property type="match status" value="1"/>
</dbReference>
<dbReference type="SUPFAM" id="SSF56300">
    <property type="entry name" value="Metallo-dependent phosphatases"/>
    <property type="match status" value="1"/>
</dbReference>
<evidence type="ECO:0000259" key="2">
    <source>
        <dbReference type="Pfam" id="PF00149"/>
    </source>
</evidence>
<reference evidence="4" key="1">
    <citation type="journal article" date="2019" name="Int. J. Syst. Evol. Microbiol.">
        <title>The Global Catalogue of Microorganisms (GCM) 10K type strain sequencing project: providing services to taxonomists for standard genome sequencing and annotation.</title>
        <authorList>
            <consortium name="The Broad Institute Genomics Platform"/>
            <consortium name="The Broad Institute Genome Sequencing Center for Infectious Disease"/>
            <person name="Wu L."/>
            <person name="Ma J."/>
        </authorList>
    </citation>
    <scope>NUCLEOTIDE SEQUENCE [LARGE SCALE GENOMIC DNA]</scope>
    <source>
        <strain evidence="4">CCUG 53915</strain>
    </source>
</reference>
<sequence length="406" mass="46521">MASIRFIHAADLHLDSPFKGMTELPQEMLEQLRESTFAAFDQLINYAVETKPDFVLIVGDVYDGEERSLKAQMRFQSGMEKLNDAAIPVFVTYGNHDHLNGKWTRFALPANVFEFGGQVEDVCIDIRGRRVVLHGFSYAERHIKERMIDSYPVAEDRDVLHIGLLHGSAAGDETHAVYAPFTIADLVSKRYDYWALGHIHKRQILHEEPMVVYSGNLQGRHRNERGSKGFYEVELDGHETKLNFVSTSSVVFERVEVSCKGIQHANEWFSACMEAIDSFTYENGSAIVEIILTDVEEMTMELFSQSGMDEWLHALREMAAEREPFAFVQKIHIVQTSKLHAAYEPLVESVLQQIDSWTTEQWKGILEDLYGHAQAGRFLDRLHSEDLMEIRKDAEKLLYVEMSKLK</sequence>
<dbReference type="PIRSF" id="PIRSF033091">
    <property type="entry name" value="Pesterase_YhaO"/>
    <property type="match status" value="1"/>
</dbReference>
<dbReference type="RefSeq" id="WP_381482389.1">
    <property type="nucleotide sequence ID" value="NZ_JBHTLT010000129.1"/>
</dbReference>
<keyword evidence="3" id="KW-0269">Exonuclease</keyword>
<dbReference type="Gene3D" id="3.60.21.10">
    <property type="match status" value="1"/>
</dbReference>
<keyword evidence="4" id="KW-1185">Reference proteome</keyword>
<gene>
    <name evidence="3" type="ORF">ACFQ38_16760</name>
</gene>
<dbReference type="InterPro" id="IPR050535">
    <property type="entry name" value="DNA_Repair-Maintenance_Comp"/>
</dbReference>
<accession>A0ABW3U4X7</accession>
<dbReference type="InterPro" id="IPR041796">
    <property type="entry name" value="Mre11_N"/>
</dbReference>
<dbReference type="InterPro" id="IPR014576">
    <property type="entry name" value="Pesterase_YhaO"/>
</dbReference>
<evidence type="ECO:0000313" key="4">
    <source>
        <dbReference type="Proteomes" id="UP001597231"/>
    </source>
</evidence>
<dbReference type="CDD" id="cd00840">
    <property type="entry name" value="MPP_Mre11_N"/>
    <property type="match status" value="1"/>
</dbReference>
<comment type="caution">
    <text evidence="3">The sequence shown here is derived from an EMBL/GenBank/DDBJ whole genome shotgun (WGS) entry which is preliminary data.</text>
</comment>